<accession>A0A512BFI7</accession>
<name>A0A512BFI7_9BACT</name>
<sequence>MALSIIGHAQTFKEYLPSLVCTFLGGSSDGLRDASMYRMDGYGKFWNGKNSWNNKYKNNDMRQGPAYFGSTSFLAFTTDGPHLTNMVTHQFNGMAMAFMPTDENKKLGHVFLKVLAYNAVRQAGHSIVYGLIFKPKYPGDNPLPYYSH</sequence>
<dbReference type="RefSeq" id="WP_147204836.1">
    <property type="nucleotide sequence ID" value="NZ_BJYT01000012.1"/>
</dbReference>
<reference evidence="1 2" key="1">
    <citation type="submission" date="2019-07" db="EMBL/GenBank/DDBJ databases">
        <title>Whole genome shotgun sequence of Segetibacter aerophilus NBRC 106135.</title>
        <authorList>
            <person name="Hosoyama A."/>
            <person name="Uohara A."/>
            <person name="Ohji S."/>
            <person name="Ichikawa N."/>
        </authorList>
    </citation>
    <scope>NUCLEOTIDE SEQUENCE [LARGE SCALE GENOMIC DNA]</scope>
    <source>
        <strain evidence="1 2">NBRC 106135</strain>
    </source>
</reference>
<organism evidence="1 2">
    <name type="scientific">Segetibacter aerophilus</name>
    <dbReference type="NCBI Taxonomy" id="670293"/>
    <lineage>
        <taxon>Bacteria</taxon>
        <taxon>Pseudomonadati</taxon>
        <taxon>Bacteroidota</taxon>
        <taxon>Chitinophagia</taxon>
        <taxon>Chitinophagales</taxon>
        <taxon>Chitinophagaceae</taxon>
        <taxon>Segetibacter</taxon>
    </lineage>
</organism>
<dbReference type="Proteomes" id="UP000321513">
    <property type="component" value="Unassembled WGS sequence"/>
</dbReference>
<dbReference type="AlphaFoldDB" id="A0A512BFI7"/>
<proteinExistence type="predicted"/>
<protein>
    <submittedName>
        <fullName evidence="1">Uncharacterized protein</fullName>
    </submittedName>
</protein>
<gene>
    <name evidence="1" type="ORF">SAE01_32190</name>
</gene>
<evidence type="ECO:0000313" key="2">
    <source>
        <dbReference type="Proteomes" id="UP000321513"/>
    </source>
</evidence>
<dbReference type="OrthoDB" id="1495579at2"/>
<comment type="caution">
    <text evidence="1">The sequence shown here is derived from an EMBL/GenBank/DDBJ whole genome shotgun (WGS) entry which is preliminary data.</text>
</comment>
<keyword evidence="2" id="KW-1185">Reference proteome</keyword>
<evidence type="ECO:0000313" key="1">
    <source>
        <dbReference type="EMBL" id="GEO10723.1"/>
    </source>
</evidence>
<dbReference type="EMBL" id="BJYT01000012">
    <property type="protein sequence ID" value="GEO10723.1"/>
    <property type="molecule type" value="Genomic_DNA"/>
</dbReference>